<keyword evidence="3 6" id="KW-0812">Transmembrane</keyword>
<gene>
    <name evidence="8" type="ORF">H9L17_10195</name>
</gene>
<accession>A0A7G9QQG0</accession>
<dbReference type="Gene3D" id="1.20.1250.20">
    <property type="entry name" value="MFS general substrate transporter like domains"/>
    <property type="match status" value="2"/>
</dbReference>
<proteinExistence type="predicted"/>
<evidence type="ECO:0000256" key="5">
    <source>
        <dbReference type="ARBA" id="ARBA00023136"/>
    </source>
</evidence>
<evidence type="ECO:0000256" key="4">
    <source>
        <dbReference type="ARBA" id="ARBA00022989"/>
    </source>
</evidence>
<feature type="transmembrane region" description="Helical" evidence="6">
    <location>
        <begin position="55"/>
        <end position="71"/>
    </location>
</feature>
<dbReference type="GO" id="GO:0016020">
    <property type="term" value="C:membrane"/>
    <property type="evidence" value="ECO:0007669"/>
    <property type="project" value="UniProtKB-SubCell"/>
</dbReference>
<comment type="subcellular location">
    <subcellularLocation>
        <location evidence="1">Membrane</location>
        <topology evidence="1">Multi-pass membrane protein</topology>
    </subcellularLocation>
</comment>
<feature type="transmembrane region" description="Helical" evidence="6">
    <location>
        <begin position="469"/>
        <end position="488"/>
    </location>
</feature>
<dbReference type="EMBL" id="CP060711">
    <property type="protein sequence ID" value="QNN45585.1"/>
    <property type="molecule type" value="Genomic_DNA"/>
</dbReference>
<dbReference type="InterPro" id="IPR020846">
    <property type="entry name" value="MFS_dom"/>
</dbReference>
<dbReference type="RefSeq" id="WP_187569353.1">
    <property type="nucleotide sequence ID" value="NZ_CP060711.1"/>
</dbReference>
<feature type="transmembrane region" description="Helical" evidence="6">
    <location>
        <begin position="401"/>
        <end position="427"/>
    </location>
</feature>
<evidence type="ECO:0000256" key="3">
    <source>
        <dbReference type="ARBA" id="ARBA00022692"/>
    </source>
</evidence>
<dbReference type="KEGG" id="tbv:H9L17_10195"/>
<feature type="transmembrane region" description="Helical" evidence="6">
    <location>
        <begin position="310"/>
        <end position="331"/>
    </location>
</feature>
<evidence type="ECO:0000259" key="7">
    <source>
        <dbReference type="PROSITE" id="PS50850"/>
    </source>
</evidence>
<dbReference type="NCBIfam" id="TIGR00901">
    <property type="entry name" value="2A0125"/>
    <property type="match status" value="1"/>
</dbReference>
<dbReference type="InterPro" id="IPR004752">
    <property type="entry name" value="AmpG_permease/AT-1"/>
</dbReference>
<feature type="transmembrane region" description="Helical" evidence="6">
    <location>
        <begin position="20"/>
        <end position="43"/>
    </location>
</feature>
<feature type="transmembrane region" description="Helical" evidence="6">
    <location>
        <begin position="159"/>
        <end position="179"/>
    </location>
</feature>
<organism evidence="8 9">
    <name type="scientific">Thermomonas brevis</name>
    <dbReference type="NCBI Taxonomy" id="215691"/>
    <lineage>
        <taxon>Bacteria</taxon>
        <taxon>Pseudomonadati</taxon>
        <taxon>Pseudomonadota</taxon>
        <taxon>Gammaproteobacteria</taxon>
        <taxon>Lysobacterales</taxon>
        <taxon>Lysobacteraceae</taxon>
        <taxon>Thermomonas</taxon>
    </lineage>
</organism>
<sequence length="502" mass="53168">MSNAVSRWWRSLDVYANPKVRALLFLGFSSGLPFALVLTTLSARLRQAGIDRSTIGYFSLVGLAYSLKFFWSPVVDRVRWPLLSALGQRRSWMLVAQAGIVAGLTLLALADPASDAVRVAWLAVFTAFCSATQDIAVDAYRIEAADERDQGAMAAAYQIGYQVALIVAGAGALTAAAGYGWQTSYFVMAACGLVGVATTLLIAEPEATLGRAAKAAVDPAQVQAAIARMRASVLVVAVAATALAGALLGAALPADSRLALEVSFGAILLVEIVLLALLKIAALRPALERLVASTVLPLEDFFQRYGTRTALMILLLIVTYRLNYTTMGVAANTFYLDMGFSLEQIALVSKVYGIGMTMLGAVFAGVLIRRIGVAKTMLLGVVALSVANLLYAHMASIRPGVAWLAVVVSADNVANGIAGTAFIAFMSSLTSAKFTATQYALFGTLWSLPAKSIASQWGKIVDAWGYPAFFVYTAAIALPSVLLVLWLIRHQRRNDAAPAQAG</sequence>
<dbReference type="PROSITE" id="PS50850">
    <property type="entry name" value="MFS"/>
    <property type="match status" value="1"/>
</dbReference>
<dbReference type="Pfam" id="PF07690">
    <property type="entry name" value="MFS_1"/>
    <property type="match status" value="2"/>
</dbReference>
<keyword evidence="9" id="KW-1185">Reference proteome</keyword>
<dbReference type="GO" id="GO:0022857">
    <property type="term" value="F:transmembrane transporter activity"/>
    <property type="evidence" value="ECO:0007669"/>
    <property type="project" value="InterPro"/>
</dbReference>
<evidence type="ECO:0000256" key="6">
    <source>
        <dbReference type="SAM" id="Phobius"/>
    </source>
</evidence>
<reference evidence="8 9" key="1">
    <citation type="submission" date="2020-08" db="EMBL/GenBank/DDBJ databases">
        <title>Genome sequence of Thermomonas brevis KACC 16975T.</title>
        <authorList>
            <person name="Hyun D.-W."/>
            <person name="Bae J.-W."/>
        </authorList>
    </citation>
    <scope>NUCLEOTIDE SEQUENCE [LARGE SCALE GENOMIC DNA]</scope>
    <source>
        <strain evidence="8 9">KACC 16975</strain>
    </source>
</reference>
<evidence type="ECO:0000256" key="1">
    <source>
        <dbReference type="ARBA" id="ARBA00004141"/>
    </source>
</evidence>
<protein>
    <submittedName>
        <fullName evidence="8">MFS transporter</fullName>
    </submittedName>
</protein>
<evidence type="ECO:0000313" key="8">
    <source>
        <dbReference type="EMBL" id="QNN45585.1"/>
    </source>
</evidence>
<evidence type="ECO:0000256" key="2">
    <source>
        <dbReference type="ARBA" id="ARBA00022448"/>
    </source>
</evidence>
<keyword evidence="5 6" id="KW-0472">Membrane</keyword>
<feature type="transmembrane region" description="Helical" evidence="6">
    <location>
        <begin position="351"/>
        <end position="369"/>
    </location>
</feature>
<name>A0A7G9QQG0_9GAMM</name>
<dbReference type="InterPro" id="IPR011701">
    <property type="entry name" value="MFS"/>
</dbReference>
<feature type="transmembrane region" description="Helical" evidence="6">
    <location>
        <begin position="91"/>
        <end position="110"/>
    </location>
</feature>
<feature type="domain" description="Major facilitator superfamily (MFS) profile" evidence="7">
    <location>
        <begin position="19"/>
        <end position="492"/>
    </location>
</feature>
<keyword evidence="4 6" id="KW-1133">Transmembrane helix</keyword>
<evidence type="ECO:0000313" key="9">
    <source>
        <dbReference type="Proteomes" id="UP000515977"/>
    </source>
</evidence>
<dbReference type="InterPro" id="IPR036259">
    <property type="entry name" value="MFS_trans_sf"/>
</dbReference>
<dbReference type="Proteomes" id="UP000515977">
    <property type="component" value="Chromosome"/>
</dbReference>
<dbReference type="SUPFAM" id="SSF103473">
    <property type="entry name" value="MFS general substrate transporter"/>
    <property type="match status" value="1"/>
</dbReference>
<dbReference type="PANTHER" id="PTHR12778">
    <property type="entry name" value="SOLUTE CARRIER FAMILY 33 ACETYL-COA TRANSPORTER -RELATED"/>
    <property type="match status" value="1"/>
</dbReference>
<feature type="transmembrane region" description="Helical" evidence="6">
    <location>
        <begin position="231"/>
        <end position="252"/>
    </location>
</feature>
<keyword evidence="2" id="KW-0813">Transport</keyword>
<feature type="transmembrane region" description="Helical" evidence="6">
    <location>
        <begin position="185"/>
        <end position="203"/>
    </location>
</feature>
<feature type="transmembrane region" description="Helical" evidence="6">
    <location>
        <begin position="258"/>
        <end position="278"/>
    </location>
</feature>
<dbReference type="AlphaFoldDB" id="A0A7G9QQG0"/>
<dbReference type="PANTHER" id="PTHR12778:SF10">
    <property type="entry name" value="MAJOR FACILITATOR SUPERFAMILY DOMAIN-CONTAINING PROTEIN 3"/>
    <property type="match status" value="1"/>
</dbReference>